<dbReference type="EMBL" id="SWBR01000001">
    <property type="protein sequence ID" value="TKC13116.1"/>
    <property type="molecule type" value="Genomic_DNA"/>
</dbReference>
<evidence type="ECO:0000313" key="2">
    <source>
        <dbReference type="Proteomes" id="UP000309488"/>
    </source>
</evidence>
<protein>
    <submittedName>
        <fullName evidence="1">Uncharacterized protein</fullName>
    </submittedName>
</protein>
<keyword evidence="2" id="KW-1185">Reference proteome</keyword>
<dbReference type="OrthoDB" id="752131at2"/>
<dbReference type="RefSeq" id="WP_136839238.1">
    <property type="nucleotide sequence ID" value="NZ_SWBR01000001.1"/>
</dbReference>
<dbReference type="Proteomes" id="UP000309488">
    <property type="component" value="Unassembled WGS sequence"/>
</dbReference>
<reference evidence="1 2" key="1">
    <citation type="submission" date="2019-04" db="EMBL/GenBank/DDBJ databases">
        <title>Pedobacter sp. RP-3-22 sp. nov., isolated from Arctic soil.</title>
        <authorList>
            <person name="Dahal R.H."/>
            <person name="Kim D.-U."/>
        </authorList>
    </citation>
    <scope>NUCLEOTIDE SEQUENCE [LARGE SCALE GENOMIC DNA]</scope>
    <source>
        <strain evidence="1 2">RP-3-22</strain>
    </source>
</reference>
<dbReference type="PROSITE" id="PS51257">
    <property type="entry name" value="PROKAR_LIPOPROTEIN"/>
    <property type="match status" value="1"/>
</dbReference>
<dbReference type="AlphaFoldDB" id="A0A4U1CWJ5"/>
<sequence length="271" mass="30683">MKSVYFLVLISAFSTLLGCNKFKSDHPEAELTDQYATNLTAASILKYADQIDKNLLKLPKSTSLVYMIGDLSFYVEKYIENGKTVLITEHAYNGAASNSLKEYYFRNDSLILEKVKNELSNDDGLIIKNSRTFLRSNTVFKIERRTASSNDAINSLPYIDVPLSLNNKADKTFLENVKTLNEVLNGSDKFEMVFENITTYPDSRYIVLKSKNQNSYTASILVKNKDQYIDSLLNNPIDFKDQKLAIKWIVEDKEAVYVPVASNTSASGLNR</sequence>
<accession>A0A4U1CWJ5</accession>
<name>A0A4U1CWJ5_9SPHI</name>
<organism evidence="1 2">
    <name type="scientific">Pedobacter polaris</name>
    <dbReference type="NCBI Taxonomy" id="2571273"/>
    <lineage>
        <taxon>Bacteria</taxon>
        <taxon>Pseudomonadati</taxon>
        <taxon>Bacteroidota</taxon>
        <taxon>Sphingobacteriia</taxon>
        <taxon>Sphingobacteriales</taxon>
        <taxon>Sphingobacteriaceae</taxon>
        <taxon>Pedobacter</taxon>
    </lineage>
</organism>
<evidence type="ECO:0000313" key="1">
    <source>
        <dbReference type="EMBL" id="TKC13116.1"/>
    </source>
</evidence>
<gene>
    <name evidence="1" type="ORF">FA048_05755</name>
</gene>
<comment type="caution">
    <text evidence="1">The sequence shown here is derived from an EMBL/GenBank/DDBJ whole genome shotgun (WGS) entry which is preliminary data.</text>
</comment>
<proteinExistence type="predicted"/>